<name>A0AAV4N478_CAEEX</name>
<sequence length="100" mass="11776">MPISSLPLPCRARKIQSPCGLLRCQARRPLSGLFAIPRGNLRHAEWQQQCIFKKEGKDLHGFREQNSFSKPFKNDFYFLMPFFFKKENKNCVLRFLILPC</sequence>
<organism evidence="1 2">
    <name type="scientific">Caerostris extrusa</name>
    <name type="common">Bark spider</name>
    <name type="synonym">Caerostris bankana</name>
    <dbReference type="NCBI Taxonomy" id="172846"/>
    <lineage>
        <taxon>Eukaryota</taxon>
        <taxon>Metazoa</taxon>
        <taxon>Ecdysozoa</taxon>
        <taxon>Arthropoda</taxon>
        <taxon>Chelicerata</taxon>
        <taxon>Arachnida</taxon>
        <taxon>Araneae</taxon>
        <taxon>Araneomorphae</taxon>
        <taxon>Entelegynae</taxon>
        <taxon>Araneoidea</taxon>
        <taxon>Araneidae</taxon>
        <taxon>Caerostris</taxon>
    </lineage>
</organism>
<accession>A0AAV4N478</accession>
<evidence type="ECO:0000313" key="2">
    <source>
        <dbReference type="Proteomes" id="UP001054945"/>
    </source>
</evidence>
<protein>
    <submittedName>
        <fullName evidence="1">Uncharacterized protein</fullName>
    </submittedName>
</protein>
<comment type="caution">
    <text evidence="1">The sequence shown here is derived from an EMBL/GenBank/DDBJ whole genome shotgun (WGS) entry which is preliminary data.</text>
</comment>
<keyword evidence="2" id="KW-1185">Reference proteome</keyword>
<dbReference type="Proteomes" id="UP001054945">
    <property type="component" value="Unassembled WGS sequence"/>
</dbReference>
<proteinExistence type="predicted"/>
<gene>
    <name evidence="1" type="ORF">CEXT_443821</name>
</gene>
<reference evidence="1 2" key="1">
    <citation type="submission" date="2021-06" db="EMBL/GenBank/DDBJ databases">
        <title>Caerostris extrusa draft genome.</title>
        <authorList>
            <person name="Kono N."/>
            <person name="Arakawa K."/>
        </authorList>
    </citation>
    <scope>NUCLEOTIDE SEQUENCE [LARGE SCALE GENOMIC DNA]</scope>
</reference>
<evidence type="ECO:0000313" key="1">
    <source>
        <dbReference type="EMBL" id="GIX79524.1"/>
    </source>
</evidence>
<dbReference type="AlphaFoldDB" id="A0AAV4N478"/>
<dbReference type="EMBL" id="BPLR01020505">
    <property type="protein sequence ID" value="GIX79524.1"/>
    <property type="molecule type" value="Genomic_DNA"/>
</dbReference>